<dbReference type="EMBL" id="VSRR010082857">
    <property type="protein sequence ID" value="MPC89985.1"/>
    <property type="molecule type" value="Genomic_DNA"/>
</dbReference>
<comment type="caution">
    <text evidence="2">The sequence shown here is derived from an EMBL/GenBank/DDBJ whole genome shotgun (WGS) entry which is preliminary data.</text>
</comment>
<keyword evidence="3" id="KW-1185">Reference proteome</keyword>
<name>A0A5B7J5D0_PORTR</name>
<evidence type="ECO:0000313" key="2">
    <source>
        <dbReference type="EMBL" id="MPC89985.1"/>
    </source>
</evidence>
<accession>A0A5B7J5D0</accession>
<feature type="region of interest" description="Disordered" evidence="1">
    <location>
        <begin position="1"/>
        <end position="31"/>
    </location>
</feature>
<reference evidence="2 3" key="1">
    <citation type="submission" date="2019-05" db="EMBL/GenBank/DDBJ databases">
        <title>Another draft genome of Portunus trituberculatus and its Hox gene families provides insights of decapod evolution.</title>
        <authorList>
            <person name="Jeong J.-H."/>
            <person name="Song I."/>
            <person name="Kim S."/>
            <person name="Choi T."/>
            <person name="Kim D."/>
            <person name="Ryu S."/>
            <person name="Kim W."/>
        </authorList>
    </citation>
    <scope>NUCLEOTIDE SEQUENCE [LARGE SCALE GENOMIC DNA]</scope>
    <source>
        <tissue evidence="2">Muscle</tissue>
    </source>
</reference>
<evidence type="ECO:0000313" key="3">
    <source>
        <dbReference type="Proteomes" id="UP000324222"/>
    </source>
</evidence>
<feature type="compositionally biased region" description="Basic and acidic residues" evidence="1">
    <location>
        <begin position="1"/>
        <end position="10"/>
    </location>
</feature>
<protein>
    <submittedName>
        <fullName evidence="2">Uncharacterized protein</fullName>
    </submittedName>
</protein>
<gene>
    <name evidence="2" type="ORF">E2C01_084951</name>
</gene>
<dbReference type="AlphaFoldDB" id="A0A5B7J5D0"/>
<sequence length="66" mass="7248">MRRRDMRSQDKGGSAGQHPGHPPNTPLSPEHHTYTALPFVVAGPLLFSGQKHGLVFLFFRQITPAG</sequence>
<proteinExistence type="predicted"/>
<organism evidence="2 3">
    <name type="scientific">Portunus trituberculatus</name>
    <name type="common">Swimming crab</name>
    <name type="synonym">Neptunus trituberculatus</name>
    <dbReference type="NCBI Taxonomy" id="210409"/>
    <lineage>
        <taxon>Eukaryota</taxon>
        <taxon>Metazoa</taxon>
        <taxon>Ecdysozoa</taxon>
        <taxon>Arthropoda</taxon>
        <taxon>Crustacea</taxon>
        <taxon>Multicrustacea</taxon>
        <taxon>Malacostraca</taxon>
        <taxon>Eumalacostraca</taxon>
        <taxon>Eucarida</taxon>
        <taxon>Decapoda</taxon>
        <taxon>Pleocyemata</taxon>
        <taxon>Brachyura</taxon>
        <taxon>Eubrachyura</taxon>
        <taxon>Portunoidea</taxon>
        <taxon>Portunidae</taxon>
        <taxon>Portuninae</taxon>
        <taxon>Portunus</taxon>
    </lineage>
</organism>
<evidence type="ECO:0000256" key="1">
    <source>
        <dbReference type="SAM" id="MobiDB-lite"/>
    </source>
</evidence>
<dbReference type="Proteomes" id="UP000324222">
    <property type="component" value="Unassembled WGS sequence"/>
</dbReference>